<proteinExistence type="predicted"/>
<reference evidence="1" key="1">
    <citation type="journal article" date="2021" name="Environ. Microbiol.">
        <title>Gene family expansions and transcriptome signatures uncover fungal adaptations to wood decay.</title>
        <authorList>
            <person name="Hage H."/>
            <person name="Miyauchi S."/>
            <person name="Viragh M."/>
            <person name="Drula E."/>
            <person name="Min B."/>
            <person name="Chaduli D."/>
            <person name="Navarro D."/>
            <person name="Favel A."/>
            <person name="Norest M."/>
            <person name="Lesage-Meessen L."/>
            <person name="Balint B."/>
            <person name="Merenyi Z."/>
            <person name="de Eugenio L."/>
            <person name="Morin E."/>
            <person name="Martinez A.T."/>
            <person name="Baldrian P."/>
            <person name="Stursova M."/>
            <person name="Martinez M.J."/>
            <person name="Novotny C."/>
            <person name="Magnuson J.K."/>
            <person name="Spatafora J.W."/>
            <person name="Maurice S."/>
            <person name="Pangilinan J."/>
            <person name="Andreopoulos W."/>
            <person name="LaButti K."/>
            <person name="Hundley H."/>
            <person name="Na H."/>
            <person name="Kuo A."/>
            <person name="Barry K."/>
            <person name="Lipzen A."/>
            <person name="Henrissat B."/>
            <person name="Riley R."/>
            <person name="Ahrendt S."/>
            <person name="Nagy L.G."/>
            <person name="Grigoriev I.V."/>
            <person name="Martin F."/>
            <person name="Rosso M.N."/>
        </authorList>
    </citation>
    <scope>NUCLEOTIDE SEQUENCE</scope>
    <source>
        <strain evidence="1">CBS 384.51</strain>
    </source>
</reference>
<protein>
    <submittedName>
        <fullName evidence="1">NUDIX hydrolase domain-like protein</fullName>
    </submittedName>
</protein>
<comment type="caution">
    <text evidence="1">The sequence shown here is derived from an EMBL/GenBank/DDBJ whole genome shotgun (WGS) entry which is preliminary data.</text>
</comment>
<name>A0ACB8TR65_9APHY</name>
<dbReference type="Proteomes" id="UP001055072">
    <property type="component" value="Unassembled WGS sequence"/>
</dbReference>
<accession>A0ACB8TR65</accession>
<keyword evidence="2" id="KW-1185">Reference proteome</keyword>
<evidence type="ECO:0000313" key="2">
    <source>
        <dbReference type="Proteomes" id="UP001055072"/>
    </source>
</evidence>
<sequence>MATTATSRPATAMLPLSTPLTRRSLNAIRSVLAEAYNEINHDSSERHAAVLVPLCNVNGKPGILFEVRGKLRTHGGEVSFPGGKVDDSDASTLAAALRETEEEVGIHPDQVEILGRFGPPQLSLGGLRVWPYVGFIHSNRRSALEQSFSAGDEDPDTPLPAISLTNLVLSRNEVARAFHLPLSDVRSATRLHEYLFRGGVPYYAIDVSDIINRHAEGEVVSSNGLVAWASDPEQRDEIGGGREGRLEVWGLTGWYLNVFLRTLGLYE</sequence>
<dbReference type="EMBL" id="MU274942">
    <property type="protein sequence ID" value="KAI0084465.1"/>
    <property type="molecule type" value="Genomic_DNA"/>
</dbReference>
<evidence type="ECO:0000313" key="1">
    <source>
        <dbReference type="EMBL" id="KAI0084465.1"/>
    </source>
</evidence>
<organism evidence="1 2">
    <name type="scientific">Irpex rosettiformis</name>
    <dbReference type="NCBI Taxonomy" id="378272"/>
    <lineage>
        <taxon>Eukaryota</taxon>
        <taxon>Fungi</taxon>
        <taxon>Dikarya</taxon>
        <taxon>Basidiomycota</taxon>
        <taxon>Agaricomycotina</taxon>
        <taxon>Agaricomycetes</taxon>
        <taxon>Polyporales</taxon>
        <taxon>Irpicaceae</taxon>
        <taxon>Irpex</taxon>
    </lineage>
</organism>
<gene>
    <name evidence="1" type="ORF">BDY19DRAFT_898429</name>
</gene>